<evidence type="ECO:0000256" key="3">
    <source>
        <dbReference type="ARBA" id="ARBA00023274"/>
    </source>
</evidence>
<evidence type="ECO:0000313" key="8">
    <source>
        <dbReference type="Proteomes" id="UP000694551"/>
    </source>
</evidence>
<dbReference type="Ensembl" id="ENSSOCT00000018338.1">
    <property type="protein sequence ID" value="ENSSOCP00000017875.1"/>
    <property type="gene ID" value="ENSSOCG00000013449.1"/>
</dbReference>
<proteinExistence type="inferred from homology"/>
<dbReference type="GO" id="GO:0003735">
    <property type="term" value="F:structural constituent of ribosome"/>
    <property type="evidence" value="ECO:0007669"/>
    <property type="project" value="InterPro"/>
</dbReference>
<evidence type="ECO:0000256" key="2">
    <source>
        <dbReference type="ARBA" id="ARBA00022980"/>
    </source>
</evidence>
<dbReference type="Proteomes" id="UP000694551">
    <property type="component" value="Unplaced"/>
</dbReference>
<evidence type="ECO:0000256" key="5">
    <source>
        <dbReference type="ARBA" id="ARBA00035434"/>
    </source>
</evidence>
<dbReference type="InterPro" id="IPR000271">
    <property type="entry name" value="Ribosomal_bL34"/>
</dbReference>
<dbReference type="Pfam" id="PF00468">
    <property type="entry name" value="Ribosomal_L34"/>
    <property type="match status" value="1"/>
</dbReference>
<dbReference type="AlphaFoldDB" id="A0A8D0FNA4"/>
<name>A0A8D0FNA4_STROC</name>
<dbReference type="PANTHER" id="PTHR14503:SF4">
    <property type="entry name" value="LARGE RIBOSOMAL SUBUNIT PROTEIN BL34M"/>
    <property type="match status" value="1"/>
</dbReference>
<dbReference type="Gene3D" id="1.10.287.3980">
    <property type="match status" value="1"/>
</dbReference>
<evidence type="ECO:0000256" key="1">
    <source>
        <dbReference type="ARBA" id="ARBA00010111"/>
    </source>
</evidence>
<keyword evidence="3" id="KW-0687">Ribonucleoprotein</keyword>
<keyword evidence="2" id="KW-0689">Ribosomal protein</keyword>
<dbReference type="GO" id="GO:0005762">
    <property type="term" value="C:mitochondrial large ribosomal subunit"/>
    <property type="evidence" value="ECO:0007669"/>
    <property type="project" value="TreeGrafter"/>
</dbReference>
<evidence type="ECO:0000313" key="7">
    <source>
        <dbReference type="Ensembl" id="ENSSOCP00000017875.1"/>
    </source>
</evidence>
<accession>A0A8D0FNA4</accession>
<evidence type="ECO:0000256" key="6">
    <source>
        <dbReference type="SAM" id="MobiDB-lite"/>
    </source>
</evidence>
<dbReference type="PANTHER" id="PTHR14503">
    <property type="entry name" value="MITOCHONDRIAL RIBOSOMAL PROTEIN 34 FAMILY MEMBER"/>
    <property type="match status" value="1"/>
</dbReference>
<feature type="region of interest" description="Disordered" evidence="6">
    <location>
        <begin position="1"/>
        <end position="26"/>
    </location>
</feature>
<reference evidence="7" key="1">
    <citation type="submission" date="2025-08" db="UniProtKB">
        <authorList>
            <consortium name="Ensembl"/>
        </authorList>
    </citation>
    <scope>IDENTIFICATION</scope>
</reference>
<dbReference type="FunFam" id="1.10.287.3980:FF:000001">
    <property type="entry name" value="Mitochondrial ribosomal protein L34"/>
    <property type="match status" value="1"/>
</dbReference>
<dbReference type="GO" id="GO:0006412">
    <property type="term" value="P:translation"/>
    <property type="evidence" value="ECO:0007669"/>
    <property type="project" value="InterPro"/>
</dbReference>
<sequence length="169" mass="18665">MKTLQQLPRCPRGDGDPVSGVSGSHRTNSWSSVLTVSGHSIITMWLPSSITFRKAISRIWRETVAATERLIRGALPALGTAAPGVELEGLKMQQSPSWVLLLLAAGWGAARGLPPTWGMQIRTKARGNEYQPNNRKRKRTHGWIKRISTPAGIEVILRRMLKGRKSLSH</sequence>
<keyword evidence="8" id="KW-1185">Reference proteome</keyword>
<dbReference type="NCBIfam" id="TIGR01030">
    <property type="entry name" value="rpmH_bact"/>
    <property type="match status" value="1"/>
</dbReference>
<comment type="similarity">
    <text evidence="1">Belongs to the bacterial ribosomal protein bL34 family.</text>
</comment>
<evidence type="ECO:0000256" key="4">
    <source>
        <dbReference type="ARBA" id="ARBA00035274"/>
    </source>
</evidence>
<protein>
    <recommendedName>
        <fullName evidence="4">Large ribosomal subunit protein bL34m</fullName>
    </recommendedName>
    <alternativeName>
        <fullName evidence="5">39S ribosomal protein L34, mitochondrial</fullName>
    </alternativeName>
</protein>
<reference evidence="7" key="2">
    <citation type="submission" date="2025-09" db="UniProtKB">
        <authorList>
            <consortium name="Ensembl"/>
        </authorList>
    </citation>
    <scope>IDENTIFICATION</scope>
</reference>
<organism evidence="7 8">
    <name type="scientific">Strix occidentalis caurina</name>
    <name type="common">northern spotted owl</name>
    <dbReference type="NCBI Taxonomy" id="311401"/>
    <lineage>
        <taxon>Eukaryota</taxon>
        <taxon>Metazoa</taxon>
        <taxon>Chordata</taxon>
        <taxon>Craniata</taxon>
        <taxon>Vertebrata</taxon>
        <taxon>Euteleostomi</taxon>
        <taxon>Archelosauria</taxon>
        <taxon>Archosauria</taxon>
        <taxon>Dinosauria</taxon>
        <taxon>Saurischia</taxon>
        <taxon>Theropoda</taxon>
        <taxon>Coelurosauria</taxon>
        <taxon>Aves</taxon>
        <taxon>Neognathae</taxon>
        <taxon>Neoaves</taxon>
        <taxon>Telluraves</taxon>
        <taxon>Strigiformes</taxon>
        <taxon>Strigidae</taxon>
        <taxon>Strix</taxon>
    </lineage>
</organism>